<sequence>MQRQFNSTDPSIIKQPKSLKGKLLPYQLQGVSWMMRLFENGSHGMLADEMGLGKTIQVIGLLACLREAGVWGPVLIIAPLSTLGNWVSEFAKWLPSVEVIKYHGTKEERKQLRTQLQAEETKRGMDNAVFVTSYEMVRFDASAFQRVEWFYLIVDEGHRLKNNECQLMQCLFTFAHSPNTSRLILTGTPLQNNLKELWSLMHFLLPDVFSSAADFLKWLGVLACSDRRFDFNNSSSESLKADIVNTLRKVVSPFFLRRVKSDIDIYLPRKVEVLVYTEMTSYEKELYRFERWCDLGMTLSARLMSTSRNFRMQILRQLVSHPYNVYEEKSSSGSYITDESIIQKSSKLTLLDNLLKVLIPKGHRVLVFVQFVETLHLLEDYCTFRGYENCSIHGSTLQSDRDQEIKDFQSREDIPIFLLTTRSGGLGINLSAADTVILYDSDWNPQQDIQAMDRAHRLGQKRDVVVYRFVTLGTMDVQLLKIAEEKRKLERIVTHHDRAVVFAHLSYG</sequence>
<dbReference type="InterPro" id="IPR001650">
    <property type="entry name" value="Helicase_C-like"/>
</dbReference>
<dbReference type="InterPro" id="IPR044753">
    <property type="entry name" value="HELLS_N"/>
</dbReference>
<dbReference type="InterPro" id="IPR014001">
    <property type="entry name" value="Helicase_ATP-bd"/>
</dbReference>
<dbReference type="PANTHER" id="PTHR10799">
    <property type="entry name" value="SNF2/RAD54 HELICASE FAMILY"/>
    <property type="match status" value="1"/>
</dbReference>
<dbReference type="EMBL" id="FN668646">
    <property type="protein sequence ID" value="CBK22034.2"/>
    <property type="molecule type" value="Genomic_DNA"/>
</dbReference>
<dbReference type="RefSeq" id="XP_012896082.1">
    <property type="nucleotide sequence ID" value="XM_013040628.1"/>
</dbReference>
<organism evidence="11">
    <name type="scientific">Blastocystis hominis</name>
    <dbReference type="NCBI Taxonomy" id="12968"/>
    <lineage>
        <taxon>Eukaryota</taxon>
        <taxon>Sar</taxon>
        <taxon>Stramenopiles</taxon>
        <taxon>Bigyra</taxon>
        <taxon>Opalozoa</taxon>
        <taxon>Opalinata</taxon>
        <taxon>Blastocystidae</taxon>
        <taxon>Blastocystis</taxon>
    </lineage>
</organism>
<dbReference type="InterPro" id="IPR027417">
    <property type="entry name" value="P-loop_NTPase"/>
</dbReference>
<dbReference type="GeneID" id="24919316"/>
<evidence type="ECO:0000256" key="4">
    <source>
        <dbReference type="ARBA" id="ARBA00022801"/>
    </source>
</evidence>
<keyword evidence="5" id="KW-0347">Helicase</keyword>
<comment type="similarity">
    <text evidence="2">Belongs to the SNF2/RAD54 helicase family.</text>
</comment>
<dbReference type="SUPFAM" id="SSF52540">
    <property type="entry name" value="P-loop containing nucleoside triphosphate hydrolases"/>
    <property type="match status" value="2"/>
</dbReference>
<dbReference type="CDD" id="cd18793">
    <property type="entry name" value="SF2_C_SNF"/>
    <property type="match status" value="1"/>
</dbReference>
<keyword evidence="6" id="KW-0067">ATP-binding</keyword>
<dbReference type="GO" id="GO:0004386">
    <property type="term" value="F:helicase activity"/>
    <property type="evidence" value="ECO:0007669"/>
    <property type="project" value="UniProtKB-KW"/>
</dbReference>
<dbReference type="PROSITE" id="PS51192">
    <property type="entry name" value="HELICASE_ATP_BIND_1"/>
    <property type="match status" value="1"/>
</dbReference>
<reference evidence="11" key="1">
    <citation type="submission" date="2010-02" db="EMBL/GenBank/DDBJ databases">
        <title>Sequencing and annotation of the Blastocystis hominis genome.</title>
        <authorList>
            <person name="Wincker P."/>
        </authorList>
    </citation>
    <scope>NUCLEOTIDE SEQUENCE</scope>
    <source>
        <strain evidence="11">Singapore isolate B</strain>
    </source>
</reference>
<feature type="domain" description="Helicase C-terminal" evidence="10">
    <location>
        <begin position="350"/>
        <end position="508"/>
    </location>
</feature>
<dbReference type="GO" id="GO:0005634">
    <property type="term" value="C:nucleus"/>
    <property type="evidence" value="ECO:0007669"/>
    <property type="project" value="UniProtKB-SubCell"/>
</dbReference>
<evidence type="ECO:0000259" key="10">
    <source>
        <dbReference type="PROSITE" id="PS51194"/>
    </source>
</evidence>
<dbReference type="Proteomes" id="UP000008312">
    <property type="component" value="Unassembled WGS sequence"/>
</dbReference>
<evidence type="ECO:0000313" key="11">
    <source>
        <dbReference type="EMBL" id="CBK22034.2"/>
    </source>
</evidence>
<keyword evidence="3" id="KW-0547">Nucleotide-binding</keyword>
<dbReference type="FunFam" id="3.40.50.10810:FF:000015">
    <property type="entry name" value="lymphoid-specific helicase isoform X1"/>
    <property type="match status" value="1"/>
</dbReference>
<evidence type="ECO:0000256" key="2">
    <source>
        <dbReference type="ARBA" id="ARBA00007025"/>
    </source>
</evidence>
<evidence type="ECO:0000313" key="12">
    <source>
        <dbReference type="Proteomes" id="UP000008312"/>
    </source>
</evidence>
<dbReference type="OMA" id="WNICRID"/>
<dbReference type="InterPro" id="IPR049730">
    <property type="entry name" value="SNF2/RAD54-like_C"/>
</dbReference>
<evidence type="ECO:0000256" key="1">
    <source>
        <dbReference type="ARBA" id="ARBA00004123"/>
    </source>
</evidence>
<dbReference type="InterPro" id="IPR038718">
    <property type="entry name" value="SNF2-like_sf"/>
</dbReference>
<comment type="subcellular location">
    <subcellularLocation>
        <location evidence="1">Nucleus</location>
    </subcellularLocation>
</comment>
<dbReference type="Gene3D" id="3.40.50.300">
    <property type="entry name" value="P-loop containing nucleotide triphosphate hydrolases"/>
    <property type="match status" value="1"/>
</dbReference>
<keyword evidence="12" id="KW-1185">Reference proteome</keyword>
<keyword evidence="7" id="KW-0175">Coiled coil</keyword>
<protein>
    <submittedName>
        <fullName evidence="11">Uncharacterized protein</fullName>
    </submittedName>
</protein>
<name>D8M1U5_BLAHO</name>
<dbReference type="SMART" id="SM00487">
    <property type="entry name" value="DEXDc"/>
    <property type="match status" value="1"/>
</dbReference>
<dbReference type="Gene3D" id="3.40.50.10810">
    <property type="entry name" value="Tandem AAA-ATPase domain"/>
    <property type="match status" value="1"/>
</dbReference>
<dbReference type="GO" id="GO:0016787">
    <property type="term" value="F:hydrolase activity"/>
    <property type="evidence" value="ECO:0007669"/>
    <property type="project" value="UniProtKB-KW"/>
</dbReference>
<keyword evidence="4" id="KW-0378">Hydrolase</keyword>
<evidence type="ECO:0000256" key="8">
    <source>
        <dbReference type="ARBA" id="ARBA00023242"/>
    </source>
</evidence>
<proteinExistence type="inferred from homology"/>
<dbReference type="GO" id="GO:0005524">
    <property type="term" value="F:ATP binding"/>
    <property type="evidence" value="ECO:0007669"/>
    <property type="project" value="UniProtKB-KW"/>
</dbReference>
<dbReference type="PROSITE" id="PS51194">
    <property type="entry name" value="HELICASE_CTER"/>
    <property type="match status" value="1"/>
</dbReference>
<feature type="domain" description="Helicase ATP-binding" evidence="9">
    <location>
        <begin position="35"/>
        <end position="207"/>
    </location>
</feature>
<dbReference type="FunCoup" id="D8M1U5">
    <property type="interactions" value="103"/>
</dbReference>
<evidence type="ECO:0000256" key="5">
    <source>
        <dbReference type="ARBA" id="ARBA00022806"/>
    </source>
</evidence>
<dbReference type="CDD" id="cd18009">
    <property type="entry name" value="DEXHc_HELLS_SMARCA6"/>
    <property type="match status" value="1"/>
</dbReference>
<dbReference type="InterPro" id="IPR000330">
    <property type="entry name" value="SNF2_N"/>
</dbReference>
<evidence type="ECO:0000256" key="6">
    <source>
        <dbReference type="ARBA" id="ARBA00022840"/>
    </source>
</evidence>
<dbReference type="InParanoid" id="D8M1U5"/>
<evidence type="ECO:0000256" key="3">
    <source>
        <dbReference type="ARBA" id="ARBA00022741"/>
    </source>
</evidence>
<dbReference type="SMART" id="SM00490">
    <property type="entry name" value="HELICc"/>
    <property type="match status" value="1"/>
</dbReference>
<dbReference type="Pfam" id="PF00271">
    <property type="entry name" value="Helicase_C"/>
    <property type="match status" value="1"/>
</dbReference>
<evidence type="ECO:0000256" key="7">
    <source>
        <dbReference type="ARBA" id="ARBA00023054"/>
    </source>
</evidence>
<dbReference type="AlphaFoldDB" id="D8M1U5"/>
<keyword evidence="8" id="KW-0539">Nucleus</keyword>
<dbReference type="Pfam" id="PF00176">
    <property type="entry name" value="SNF2-rel_dom"/>
    <property type="match status" value="1"/>
</dbReference>
<gene>
    <name evidence="11" type="ORF">GSBLH_T00002109001</name>
</gene>
<dbReference type="OrthoDB" id="5857104at2759"/>
<accession>D8M1U5</accession>
<evidence type="ECO:0000259" key="9">
    <source>
        <dbReference type="PROSITE" id="PS51192"/>
    </source>
</evidence>